<comment type="caution">
    <text evidence="5">The sequence shown here is derived from an EMBL/GenBank/DDBJ whole genome shotgun (WGS) entry which is preliminary data.</text>
</comment>
<keyword evidence="2" id="KW-0326">Glycosidase</keyword>
<keyword evidence="6" id="KW-1185">Reference proteome</keyword>
<dbReference type="InterPro" id="IPR001944">
    <property type="entry name" value="Glycoside_Hdrlase_35"/>
</dbReference>
<evidence type="ECO:0000313" key="6">
    <source>
        <dbReference type="Proteomes" id="UP001626550"/>
    </source>
</evidence>
<dbReference type="InterPro" id="IPR048913">
    <property type="entry name" value="BetaGal_gal-bd"/>
</dbReference>
<proteinExistence type="predicted"/>
<sequence length="214" mass="24201">FDQGILVYSTAIASQTGAKTLSFDYARDEVNVFGSRADLTGIKFLGSFDTNTVEKKLKIQLDSSLELLHICVENQGRINYGPMQGDYKGLKKQVKLDDKLLQNFSIQKLDLNNMIPVQSPSDQSIFAVYSQETNILEEVNTHVTVQRKGRGFIVINGKILGRFDTKLGPQTSLYAPPNFWQMGRNTVNVIFTRQDQDVSVDRVQVKFTDQPIWM</sequence>
<dbReference type="Gene3D" id="2.60.120.260">
    <property type="entry name" value="Galactose-binding domain-like"/>
    <property type="match status" value="2"/>
</dbReference>
<protein>
    <recommendedName>
        <fullName evidence="7">Beta-galactosidase</fullName>
    </recommendedName>
</protein>
<gene>
    <name evidence="5" type="ORF">Ciccas_010673</name>
</gene>
<evidence type="ECO:0008006" key="7">
    <source>
        <dbReference type="Google" id="ProtNLM"/>
    </source>
</evidence>
<dbReference type="InterPro" id="IPR048912">
    <property type="entry name" value="BetaGal1-like_ABD1"/>
</dbReference>
<dbReference type="Pfam" id="PF21317">
    <property type="entry name" value="BetaGal_ABD_1"/>
    <property type="match status" value="1"/>
</dbReference>
<dbReference type="InterPro" id="IPR008979">
    <property type="entry name" value="Galactose-bd-like_sf"/>
</dbReference>
<evidence type="ECO:0000256" key="2">
    <source>
        <dbReference type="ARBA" id="ARBA00023295"/>
    </source>
</evidence>
<dbReference type="PANTHER" id="PTHR23421">
    <property type="entry name" value="BETA-GALACTOSIDASE RELATED"/>
    <property type="match status" value="1"/>
</dbReference>
<dbReference type="SUPFAM" id="SSF49785">
    <property type="entry name" value="Galactose-binding domain-like"/>
    <property type="match status" value="1"/>
</dbReference>
<organism evidence="5 6">
    <name type="scientific">Cichlidogyrus casuarinus</name>
    <dbReference type="NCBI Taxonomy" id="1844966"/>
    <lineage>
        <taxon>Eukaryota</taxon>
        <taxon>Metazoa</taxon>
        <taxon>Spiralia</taxon>
        <taxon>Lophotrochozoa</taxon>
        <taxon>Platyhelminthes</taxon>
        <taxon>Monogenea</taxon>
        <taxon>Monopisthocotylea</taxon>
        <taxon>Dactylogyridea</taxon>
        <taxon>Ancyrocephalidae</taxon>
        <taxon>Cichlidogyrus</taxon>
    </lineage>
</organism>
<evidence type="ECO:0000256" key="1">
    <source>
        <dbReference type="ARBA" id="ARBA00022801"/>
    </source>
</evidence>
<dbReference type="GO" id="GO:0016798">
    <property type="term" value="F:hydrolase activity, acting on glycosyl bonds"/>
    <property type="evidence" value="ECO:0007669"/>
    <property type="project" value="UniProtKB-KW"/>
</dbReference>
<feature type="domain" description="Beta-galactosidase 1-like first all-beta" evidence="3">
    <location>
        <begin position="3"/>
        <end position="109"/>
    </location>
</feature>
<accession>A0ABD2PTG6</accession>
<evidence type="ECO:0000313" key="5">
    <source>
        <dbReference type="EMBL" id="KAL3310754.1"/>
    </source>
</evidence>
<feature type="non-terminal residue" evidence="5">
    <location>
        <position position="1"/>
    </location>
</feature>
<evidence type="ECO:0000259" key="3">
    <source>
        <dbReference type="Pfam" id="PF21317"/>
    </source>
</evidence>
<reference evidence="5 6" key="1">
    <citation type="submission" date="2024-11" db="EMBL/GenBank/DDBJ databases">
        <title>Adaptive evolution of stress response genes in parasites aligns with host niche diversity.</title>
        <authorList>
            <person name="Hahn C."/>
            <person name="Resl P."/>
        </authorList>
    </citation>
    <scope>NUCLEOTIDE SEQUENCE [LARGE SCALE GENOMIC DNA]</scope>
    <source>
        <strain evidence="5">EGGRZ-B1_66</strain>
        <tissue evidence="5">Body</tissue>
    </source>
</reference>
<dbReference type="EMBL" id="JBJKFK010002674">
    <property type="protein sequence ID" value="KAL3310754.1"/>
    <property type="molecule type" value="Genomic_DNA"/>
</dbReference>
<dbReference type="Proteomes" id="UP001626550">
    <property type="component" value="Unassembled WGS sequence"/>
</dbReference>
<dbReference type="AlphaFoldDB" id="A0ABD2PTG6"/>
<dbReference type="Pfam" id="PF21467">
    <property type="entry name" value="BetaGal_gal-bd"/>
    <property type="match status" value="1"/>
</dbReference>
<evidence type="ECO:0000259" key="4">
    <source>
        <dbReference type="Pfam" id="PF21467"/>
    </source>
</evidence>
<keyword evidence="1" id="KW-0378">Hydrolase</keyword>
<feature type="domain" description="Beta-galactosidase galactose-binding" evidence="4">
    <location>
        <begin position="129"/>
        <end position="185"/>
    </location>
</feature>
<name>A0ABD2PTG6_9PLAT</name>